<dbReference type="AlphaFoldDB" id="A0A2N9G5X9"/>
<evidence type="ECO:0000313" key="1">
    <source>
        <dbReference type="EMBL" id="SPC94972.1"/>
    </source>
</evidence>
<evidence type="ECO:0008006" key="2">
    <source>
        <dbReference type="Google" id="ProtNLM"/>
    </source>
</evidence>
<name>A0A2N9G5X9_FAGSY</name>
<gene>
    <name evidence="1" type="ORF">FSB_LOCUS22854</name>
</gene>
<proteinExistence type="predicted"/>
<protein>
    <recommendedName>
        <fullName evidence="2">Reverse transcriptase zinc-binding domain-containing protein</fullName>
    </recommendedName>
</protein>
<accession>A0A2N9G5X9</accession>
<dbReference type="EMBL" id="OIVN01001528">
    <property type="protein sequence ID" value="SPC94972.1"/>
    <property type="molecule type" value="Genomic_DNA"/>
</dbReference>
<reference evidence="1" key="1">
    <citation type="submission" date="2018-02" db="EMBL/GenBank/DDBJ databases">
        <authorList>
            <person name="Cohen D.B."/>
            <person name="Kent A.D."/>
        </authorList>
    </citation>
    <scope>NUCLEOTIDE SEQUENCE</scope>
</reference>
<organism evidence="1">
    <name type="scientific">Fagus sylvatica</name>
    <name type="common">Beechnut</name>
    <dbReference type="NCBI Taxonomy" id="28930"/>
    <lineage>
        <taxon>Eukaryota</taxon>
        <taxon>Viridiplantae</taxon>
        <taxon>Streptophyta</taxon>
        <taxon>Embryophyta</taxon>
        <taxon>Tracheophyta</taxon>
        <taxon>Spermatophyta</taxon>
        <taxon>Magnoliopsida</taxon>
        <taxon>eudicotyledons</taxon>
        <taxon>Gunneridae</taxon>
        <taxon>Pentapetalae</taxon>
        <taxon>rosids</taxon>
        <taxon>fabids</taxon>
        <taxon>Fagales</taxon>
        <taxon>Fagaceae</taxon>
        <taxon>Fagus</taxon>
    </lineage>
</organism>
<sequence length="208" mass="23552">MRLATSGYWHLYLKAWDDVCKPKITRDLGIRRARNANKALLAKQGWQMHAITEKTWVKIARAKYVKDVQFLSTPIEKSAIMSWKGIGKMRDLIKKKGACFLIGSGSSVNIWDDPWIPSLNSFTSIQSSASLDHPQMVAALITCGYRQWDCGKLQALFDEHTVECIAKIHIPLTFVDDKLIWVHNSKGSFTVKSTFIIDQAPRFSSPDP</sequence>